<sequence length="515" mass="56033">MAQDAPDMMPLNSRLDLFTFYTPGDTHMPSGSDLTSKALIYITGIDAELANSRNYGGSTAFIIRTFRNDNKICACMTGHQAEKFMGVAHITTVPDFMDINNKIYMDFTGQNEVRNDVDYVKVNNYSSADLQSVELVEYFNDALSRKDAALFLIDKKYLPSENFAALGYDFENSVNPQSDEHFYSMGHPWNYPQRIAYDGTYSNGGDTWMDIALSKPFAVGGGGSGSPFLNQSSGSGANTSVKGIFAQGIYSTEIREKSVNGGYYPYSYATLARMTRMSVLQNAIREHCWKGANKDQISSSAIYKQSVMVSNPKPALNVDQVIGSPTDVSGSSAAYTETVSGGKKLTQLTARNCTVGSFTLPVTYPGSTATEWRVVFSAKQIDVNPGFNYTASGNSELNLSVVSSYRTSVTSRLADAADTASNSSVASSVDAPGFKLYPNPSPDGVFFLELPAAEKDIVYTGSIMGADGKLVQQLDHMQGGTKVNFNLSQQPRGMYLLNVYNPEGRLVFATKITLQ</sequence>
<dbReference type="InterPro" id="IPR009003">
    <property type="entry name" value="Peptidase_S1_PA"/>
</dbReference>
<evidence type="ECO:0000313" key="2">
    <source>
        <dbReference type="EMBL" id="GAA4458527.1"/>
    </source>
</evidence>
<dbReference type="Proteomes" id="UP001501410">
    <property type="component" value="Unassembled WGS sequence"/>
</dbReference>
<organism evidence="2 3">
    <name type="scientific">Rurimicrobium arvi</name>
    <dbReference type="NCBI Taxonomy" id="2049916"/>
    <lineage>
        <taxon>Bacteria</taxon>
        <taxon>Pseudomonadati</taxon>
        <taxon>Bacteroidota</taxon>
        <taxon>Chitinophagia</taxon>
        <taxon>Chitinophagales</taxon>
        <taxon>Chitinophagaceae</taxon>
        <taxon>Rurimicrobium</taxon>
    </lineage>
</organism>
<keyword evidence="3" id="KW-1185">Reference proteome</keyword>
<dbReference type="Pfam" id="PF18962">
    <property type="entry name" value="Por_Secre_tail"/>
    <property type="match status" value="1"/>
</dbReference>
<dbReference type="SUPFAM" id="SSF50494">
    <property type="entry name" value="Trypsin-like serine proteases"/>
    <property type="match status" value="1"/>
</dbReference>
<gene>
    <name evidence="2" type="ORF">GCM10023092_26960</name>
</gene>
<comment type="caution">
    <text evidence="2">The sequence shown here is derived from an EMBL/GenBank/DDBJ whole genome shotgun (WGS) entry which is preliminary data.</text>
</comment>
<evidence type="ECO:0000313" key="3">
    <source>
        <dbReference type="Proteomes" id="UP001501410"/>
    </source>
</evidence>
<reference evidence="3" key="1">
    <citation type="journal article" date="2019" name="Int. J. Syst. Evol. Microbiol.">
        <title>The Global Catalogue of Microorganisms (GCM) 10K type strain sequencing project: providing services to taxonomists for standard genome sequencing and annotation.</title>
        <authorList>
            <consortium name="The Broad Institute Genomics Platform"/>
            <consortium name="The Broad Institute Genome Sequencing Center for Infectious Disease"/>
            <person name="Wu L."/>
            <person name="Ma J."/>
        </authorList>
    </citation>
    <scope>NUCLEOTIDE SEQUENCE [LARGE SCALE GENOMIC DNA]</scope>
    <source>
        <strain evidence="3">JCM 31921</strain>
    </source>
</reference>
<evidence type="ECO:0000259" key="1">
    <source>
        <dbReference type="Pfam" id="PF18962"/>
    </source>
</evidence>
<dbReference type="InterPro" id="IPR026444">
    <property type="entry name" value="Secre_tail"/>
</dbReference>
<feature type="domain" description="Secretion system C-terminal sorting" evidence="1">
    <location>
        <begin position="436"/>
        <end position="504"/>
    </location>
</feature>
<dbReference type="EMBL" id="BAABEZ010000024">
    <property type="protein sequence ID" value="GAA4458527.1"/>
    <property type="molecule type" value="Genomic_DNA"/>
</dbReference>
<name>A0ABP8N1U4_9BACT</name>
<dbReference type="NCBIfam" id="TIGR04183">
    <property type="entry name" value="Por_Secre_tail"/>
    <property type="match status" value="1"/>
</dbReference>
<proteinExistence type="predicted"/>
<accession>A0ABP8N1U4</accession>
<protein>
    <recommendedName>
        <fullName evidence="1">Secretion system C-terminal sorting domain-containing protein</fullName>
    </recommendedName>
</protein>